<dbReference type="GO" id="GO:0015629">
    <property type="term" value="C:actin cytoskeleton"/>
    <property type="evidence" value="ECO:0007669"/>
    <property type="project" value="UniProtKB-ARBA"/>
</dbReference>
<dbReference type="InterPro" id="IPR051661">
    <property type="entry name" value="Actin_filament_regulator"/>
</dbReference>
<sequence>MSTDPLIVPTIAPGGSLHFATIRADGTVQDVLDALVSNAEVTAEILGDLDQYGWAVQRIRIEHNGRQWEEDELESLGNGILPPSTAVAPLLNAPSPTARSQRHFSAFPLTSHLHTPTLRLVSLHPFLSFTFSFLRVPEIHDGFQWKLFISRSSTVRSAIDAVVDELGLTKALPVPGGGSLEYVLEEVWSSDHNEKATRVPFDTSLSEVLENPLSTNPYGPSASRSFRFCVPDEWYRRSKSRSTSSTSTDVSEDTIRRLADLQEDDEDEGEGEDGTAKQKSLEMSQLQAGSPQSPRGGFVAPMDWRGSISQNRFSSILDSWMRPRSPVTQEEKPTPRIVSEPKLVAHNTGDSVTSAVADPSSGDIDPAEFERMLDDLGLKGPQREAMYRLPQEQKRYLFEQNQVSRASTLSRTSGARVSKPPTPSTYGPASAAAILPRLVPQLTGDSSIMKRFSIAGWSTGTPSPPSGPSESPRSSVDSSSKRRDSMISVKSMEKASDIPSLQPQSTGGLWSSWWMSSGGDKGVNGDRAKETEKTAGWYAAGLRNGRTTDTKLIKHLISLRVHLSTANLAWIEEFITTESGMNILSDLLTRLVSKGGKRRKLTEVEDTVLLETIKCLRALLNTEPGFREVLAHPTLITHIAYSLHGSSAKLRTQTSEVLAAICILSLKEGHKAVLSALSDYRVEFEEAFRFQELIASMRLPEMADGEETTSESGYDNEEAGAWEARTASMALINALTNCPDSLEERILLREEFSRRGLNEVIVTLRYIKPPESLVTQLDVYTEEKFEDEEDMRERARDVMEHRRSRSESEIVLDDLLRVAKEHGDLYPTLITTLKRYQDIFERETDQQLKADLFTVLDKFVEQAAVLGDLEDSWCTFLKHFADSVQHVTGQIIDVRPASDMDHSLLQDEMEQLRATVDKLSAERAELRSELEQQAAELNTLKSMPPAPASIGRGAGRGNPENFHGVVQRLVQKEKQVLQLQAELDRLKAQNPAETREIDDRAKRERDRVKWHALNEEIANLKSQTGELETTVGIKDKEIIYLKRALESVYSRFRSREESP</sequence>
<evidence type="ECO:0000256" key="1">
    <source>
        <dbReference type="ARBA" id="ARBA00037935"/>
    </source>
</evidence>
<organism evidence="5 6">
    <name type="scientific">Trametes cubensis</name>
    <dbReference type="NCBI Taxonomy" id="1111947"/>
    <lineage>
        <taxon>Eukaryota</taxon>
        <taxon>Fungi</taxon>
        <taxon>Dikarya</taxon>
        <taxon>Basidiomycota</taxon>
        <taxon>Agaricomycotina</taxon>
        <taxon>Agaricomycetes</taxon>
        <taxon>Polyporales</taxon>
        <taxon>Polyporaceae</taxon>
        <taxon>Trametes</taxon>
    </lineage>
</organism>
<evidence type="ECO:0000259" key="4">
    <source>
        <dbReference type="PROSITE" id="PS51232"/>
    </source>
</evidence>
<feature type="region of interest" description="Disordered" evidence="3">
    <location>
        <begin position="399"/>
        <end position="429"/>
    </location>
</feature>
<dbReference type="AlphaFoldDB" id="A0AAD7TNV8"/>
<accession>A0AAD7TNV8</accession>
<feature type="region of interest" description="Disordered" evidence="3">
    <location>
        <begin position="260"/>
        <end position="298"/>
    </location>
</feature>
<dbReference type="GO" id="GO:0030036">
    <property type="term" value="P:actin cytoskeleton organization"/>
    <property type="evidence" value="ECO:0007669"/>
    <property type="project" value="InterPro"/>
</dbReference>
<feature type="compositionally biased region" description="Basic and acidic residues" evidence="3">
    <location>
        <begin position="479"/>
        <end position="496"/>
    </location>
</feature>
<dbReference type="Pfam" id="PF06371">
    <property type="entry name" value="Drf_GBD"/>
    <property type="match status" value="1"/>
</dbReference>
<feature type="region of interest" description="Disordered" evidence="3">
    <location>
        <begin position="455"/>
        <end position="512"/>
    </location>
</feature>
<dbReference type="GO" id="GO:0005938">
    <property type="term" value="C:cell cortex"/>
    <property type="evidence" value="ECO:0007669"/>
    <property type="project" value="UniProtKB-ARBA"/>
</dbReference>
<dbReference type="Proteomes" id="UP001215151">
    <property type="component" value="Unassembled WGS sequence"/>
</dbReference>
<dbReference type="InterPro" id="IPR016024">
    <property type="entry name" value="ARM-type_fold"/>
</dbReference>
<gene>
    <name evidence="5" type="ORF">ONZ51_g9458</name>
</gene>
<evidence type="ECO:0000313" key="6">
    <source>
        <dbReference type="Proteomes" id="UP001215151"/>
    </source>
</evidence>
<dbReference type="SMART" id="SM01140">
    <property type="entry name" value="Drf_GBD"/>
    <property type="match status" value="1"/>
</dbReference>
<feature type="compositionally biased region" description="Acidic residues" evidence="3">
    <location>
        <begin position="261"/>
        <end position="273"/>
    </location>
</feature>
<feature type="domain" description="GBD/FH3" evidence="4">
    <location>
        <begin position="357"/>
        <end position="871"/>
    </location>
</feature>
<feature type="compositionally biased region" description="Polar residues" evidence="3">
    <location>
        <begin position="399"/>
        <end position="415"/>
    </location>
</feature>
<keyword evidence="6" id="KW-1185">Reference proteome</keyword>
<dbReference type="PANTHER" id="PTHR47102:SF2">
    <property type="entry name" value="PROTEIN BNI1"/>
    <property type="match status" value="1"/>
</dbReference>
<comment type="similarity">
    <text evidence="1">Belongs to the formin homology family. BNI1 subfamily.</text>
</comment>
<feature type="coiled-coil region" evidence="2">
    <location>
        <begin position="969"/>
        <end position="996"/>
    </location>
</feature>
<proteinExistence type="inferred from homology"/>
<dbReference type="InterPro" id="IPR010472">
    <property type="entry name" value="FH3_dom"/>
</dbReference>
<evidence type="ECO:0000256" key="2">
    <source>
        <dbReference type="SAM" id="Coils"/>
    </source>
</evidence>
<dbReference type="InterPro" id="IPR011989">
    <property type="entry name" value="ARM-like"/>
</dbReference>
<dbReference type="GO" id="GO:0031267">
    <property type="term" value="F:small GTPase binding"/>
    <property type="evidence" value="ECO:0007669"/>
    <property type="project" value="InterPro"/>
</dbReference>
<feature type="compositionally biased region" description="Polar residues" evidence="3">
    <location>
        <begin position="281"/>
        <end position="293"/>
    </location>
</feature>
<dbReference type="InterPro" id="IPR010473">
    <property type="entry name" value="GTPase-bd"/>
</dbReference>
<dbReference type="InterPro" id="IPR014768">
    <property type="entry name" value="GBD/FH3_dom"/>
</dbReference>
<keyword evidence="2" id="KW-0175">Coiled coil</keyword>
<dbReference type="PROSITE" id="PS51232">
    <property type="entry name" value="GBD_FH3"/>
    <property type="match status" value="1"/>
</dbReference>
<dbReference type="GO" id="GO:0032153">
    <property type="term" value="C:cell division site"/>
    <property type="evidence" value="ECO:0007669"/>
    <property type="project" value="UniProtKB-ARBA"/>
</dbReference>
<dbReference type="GO" id="GO:0051301">
    <property type="term" value="P:cell division"/>
    <property type="evidence" value="ECO:0007669"/>
    <property type="project" value="UniProtKB-ARBA"/>
</dbReference>
<dbReference type="EMBL" id="JAPEVG010000323">
    <property type="protein sequence ID" value="KAJ8468736.1"/>
    <property type="molecule type" value="Genomic_DNA"/>
</dbReference>
<protein>
    <recommendedName>
        <fullName evidence="4">GBD/FH3 domain-containing protein</fullName>
    </recommendedName>
</protein>
<dbReference type="Gene3D" id="1.25.10.10">
    <property type="entry name" value="Leucine-rich Repeat Variant"/>
    <property type="match status" value="1"/>
</dbReference>
<feature type="compositionally biased region" description="Low complexity" evidence="3">
    <location>
        <begin position="468"/>
        <end position="478"/>
    </location>
</feature>
<dbReference type="SUPFAM" id="SSF48371">
    <property type="entry name" value="ARM repeat"/>
    <property type="match status" value="1"/>
</dbReference>
<dbReference type="GO" id="GO:0003779">
    <property type="term" value="F:actin binding"/>
    <property type="evidence" value="ECO:0007669"/>
    <property type="project" value="InterPro"/>
</dbReference>
<reference evidence="5" key="1">
    <citation type="submission" date="2022-11" db="EMBL/GenBank/DDBJ databases">
        <title>Genome Sequence of Cubamyces cubensis.</title>
        <authorList>
            <person name="Buettner E."/>
        </authorList>
    </citation>
    <scope>NUCLEOTIDE SEQUENCE</scope>
    <source>
        <strain evidence="5">MPL-01</strain>
    </source>
</reference>
<dbReference type="Pfam" id="PF06367">
    <property type="entry name" value="Drf_FH3"/>
    <property type="match status" value="1"/>
</dbReference>
<feature type="region of interest" description="Disordered" evidence="3">
    <location>
        <begin position="937"/>
        <end position="958"/>
    </location>
</feature>
<evidence type="ECO:0000256" key="3">
    <source>
        <dbReference type="SAM" id="MobiDB-lite"/>
    </source>
</evidence>
<evidence type="ECO:0000313" key="5">
    <source>
        <dbReference type="EMBL" id="KAJ8468736.1"/>
    </source>
</evidence>
<dbReference type="PANTHER" id="PTHR47102">
    <property type="entry name" value="PROTEIN BNI1"/>
    <property type="match status" value="1"/>
</dbReference>
<dbReference type="SMART" id="SM01139">
    <property type="entry name" value="Drf_FH3"/>
    <property type="match status" value="1"/>
</dbReference>
<name>A0AAD7TNV8_9APHY</name>
<comment type="caution">
    <text evidence="5">The sequence shown here is derived from an EMBL/GenBank/DDBJ whole genome shotgun (WGS) entry which is preliminary data.</text>
</comment>